<dbReference type="STRING" id="1837282.A6F49_11915"/>
<dbReference type="InterPro" id="IPR001509">
    <property type="entry name" value="Epimerase_deHydtase"/>
</dbReference>
<proteinExistence type="predicted"/>
<evidence type="ECO:0000313" key="3">
    <source>
        <dbReference type="Proteomes" id="UP000078292"/>
    </source>
</evidence>
<organism evidence="2 3">
    <name type="scientific">Enteractinococcus helveticum</name>
    <dbReference type="NCBI Taxonomy" id="1837282"/>
    <lineage>
        <taxon>Bacteria</taxon>
        <taxon>Bacillati</taxon>
        <taxon>Actinomycetota</taxon>
        <taxon>Actinomycetes</taxon>
        <taxon>Micrococcales</taxon>
        <taxon>Micrococcaceae</taxon>
    </lineage>
</organism>
<feature type="domain" description="NAD-dependent epimerase/dehydratase" evidence="1">
    <location>
        <begin position="14"/>
        <end position="225"/>
    </location>
</feature>
<evidence type="ECO:0000259" key="1">
    <source>
        <dbReference type="Pfam" id="PF01370"/>
    </source>
</evidence>
<evidence type="ECO:0000313" key="2">
    <source>
        <dbReference type="EMBL" id="OAV60644.1"/>
    </source>
</evidence>
<dbReference type="Proteomes" id="UP000078292">
    <property type="component" value="Unassembled WGS sequence"/>
</dbReference>
<dbReference type="Pfam" id="PF01370">
    <property type="entry name" value="Epimerase"/>
    <property type="match status" value="1"/>
</dbReference>
<dbReference type="InterPro" id="IPR036291">
    <property type="entry name" value="NAD(P)-bd_dom_sf"/>
</dbReference>
<name>A0A1B7LZ00_9MICC</name>
<dbReference type="AlphaFoldDB" id="A0A1B7LZ00"/>
<keyword evidence="3" id="KW-1185">Reference proteome</keyword>
<dbReference type="RefSeq" id="WP_043058175.1">
    <property type="nucleotide sequence ID" value="NZ_LXEY01000019.1"/>
</dbReference>
<accession>A0A1B7LZ00</accession>
<dbReference type="PANTHER" id="PTHR43245:SF13">
    <property type="entry name" value="UDP-D-APIOSE_UDP-D-XYLOSE SYNTHASE 2"/>
    <property type="match status" value="1"/>
</dbReference>
<gene>
    <name evidence="2" type="ORF">A6F49_11915</name>
</gene>
<protein>
    <recommendedName>
        <fullName evidence="1">NAD-dependent epimerase/dehydratase domain-containing protein</fullName>
    </recommendedName>
</protein>
<sequence>MTIPPPSAATKHVVIGAGPAGRATAKYLQAQGHHVILASRTGTGHEVAGVHRVPLDATDSNALTALVDGAAAMYNCMNPTAYTRWAQEWPPLHRALMHTARATGTVLVTLSNLYMYGPMRHHAPITPDTAEEPQDTKGDIRGRMDRETLQAHQSGALRAVVVRASDFIGPELGDNGHATRNIPTIAAGRTVRVIGSADQPHSWTNIDDVAAILATVAARDDAHGRIWFAPTNPPVTQRELTGDLARALNRPVPKVTAMPQPLLRLLAKVSPMLRELHSISYQFANPWVIDSSATTQALGLHPTDWETIIQQAAHGNLPQSS</sequence>
<dbReference type="Gene3D" id="3.40.50.720">
    <property type="entry name" value="NAD(P)-binding Rossmann-like Domain"/>
    <property type="match status" value="1"/>
</dbReference>
<reference evidence="2 3" key="1">
    <citation type="submission" date="2016-04" db="EMBL/GenBank/DDBJ databases">
        <title>First whole genome shotgun sequence of the bacterium Enteractinococcus sp. strain UASWS1574.</title>
        <authorList>
            <person name="Crovadore J."/>
            <person name="Chablais R."/>
            <person name="Lefort F."/>
        </authorList>
    </citation>
    <scope>NUCLEOTIDE SEQUENCE [LARGE SCALE GENOMIC DNA]</scope>
    <source>
        <strain evidence="2 3">UASWS1574</strain>
    </source>
</reference>
<comment type="caution">
    <text evidence="2">The sequence shown here is derived from an EMBL/GenBank/DDBJ whole genome shotgun (WGS) entry which is preliminary data.</text>
</comment>
<dbReference type="EMBL" id="LXEY01000019">
    <property type="protein sequence ID" value="OAV60644.1"/>
    <property type="molecule type" value="Genomic_DNA"/>
</dbReference>
<dbReference type="OrthoDB" id="8205493at2"/>
<dbReference type="InterPro" id="IPR050177">
    <property type="entry name" value="Lipid_A_modif_metabolic_enz"/>
</dbReference>
<dbReference type="SUPFAM" id="SSF51735">
    <property type="entry name" value="NAD(P)-binding Rossmann-fold domains"/>
    <property type="match status" value="1"/>
</dbReference>
<dbReference type="PANTHER" id="PTHR43245">
    <property type="entry name" value="BIFUNCTIONAL POLYMYXIN RESISTANCE PROTEIN ARNA"/>
    <property type="match status" value="1"/>
</dbReference>